<reference evidence="2" key="1">
    <citation type="journal article" date="2024" name="Environ. Microbiol. Rep.">
        <title>Hiding in plain sight: The discovery of complete genomes of 11 hypothetical spindle-shaped viruses that putatively infect mesophilic ammonia-oxidizing archaea.</title>
        <authorList>
            <person name="Ni Y."/>
            <person name="Xu T."/>
            <person name="Yan S."/>
            <person name="Chen L."/>
            <person name="Wang Y."/>
        </authorList>
    </citation>
    <scope>NUCLEOTIDE SEQUENCE</scope>
    <source>
        <strain evidence="2">NBC1</strain>
    </source>
</reference>
<protein>
    <submittedName>
        <fullName evidence="2">ORF17</fullName>
    </submittedName>
</protein>
<keyword evidence="1" id="KW-1133">Transmembrane helix</keyword>
<feature type="transmembrane region" description="Helical" evidence="1">
    <location>
        <begin position="7"/>
        <end position="30"/>
    </location>
</feature>
<feature type="transmembrane region" description="Helical" evidence="1">
    <location>
        <begin position="36"/>
        <end position="58"/>
    </location>
</feature>
<reference evidence="2" key="2">
    <citation type="submission" date="2024-03" db="EMBL/GenBank/DDBJ databases">
        <authorList>
            <person name="Ni Y."/>
            <person name="Xu T."/>
            <person name="Yan S."/>
            <person name="Chen L."/>
            <person name="Wang Y."/>
        </authorList>
    </citation>
    <scope>NUCLEOTIDE SEQUENCE</scope>
    <source>
        <strain evidence="2">NBC1</strain>
    </source>
</reference>
<keyword evidence="1" id="KW-0472">Membrane</keyword>
<proteinExistence type="predicted"/>
<accession>A0AAT9J7A2</accession>
<dbReference type="EMBL" id="BK067786">
    <property type="protein sequence ID" value="DBA51875.1"/>
    <property type="molecule type" value="Genomic_DNA"/>
</dbReference>
<keyword evidence="1" id="KW-0812">Transmembrane</keyword>
<sequence>MSLKRNYLLSLLGFVMSGFGAGMISVHYIIGNSSPINSINALGLIVAVVGMGITIVTLSKLKGKWDFEVIEE</sequence>
<evidence type="ECO:0000256" key="1">
    <source>
        <dbReference type="SAM" id="Phobius"/>
    </source>
</evidence>
<name>A0AAT9J7A2_9VIRU</name>
<evidence type="ECO:0000313" key="2">
    <source>
        <dbReference type="EMBL" id="DBA51875.1"/>
    </source>
</evidence>
<organism evidence="2">
    <name type="scientific">Nitrosopumilaceae spindle-shaped virus</name>
    <dbReference type="NCBI Taxonomy" id="3065433"/>
    <lineage>
        <taxon>Viruses</taxon>
    </lineage>
</organism>